<organism evidence="1 2">
    <name type="scientific">Candidatus Cryptobacteroides faecigallinarum</name>
    <dbReference type="NCBI Taxonomy" id="2840763"/>
    <lineage>
        <taxon>Bacteria</taxon>
        <taxon>Pseudomonadati</taxon>
        <taxon>Bacteroidota</taxon>
        <taxon>Bacteroidia</taxon>
        <taxon>Bacteroidales</taxon>
        <taxon>Candidatus Cryptobacteroides</taxon>
    </lineage>
</organism>
<accession>A0A9D9IJW4</accession>
<dbReference type="PROSITE" id="PS51257">
    <property type="entry name" value="PROKAR_LIPOPROTEIN"/>
    <property type="match status" value="1"/>
</dbReference>
<dbReference type="InterPro" id="IPR011047">
    <property type="entry name" value="Quinoprotein_ADH-like_sf"/>
</dbReference>
<evidence type="ECO:0000313" key="2">
    <source>
        <dbReference type="Proteomes" id="UP000823757"/>
    </source>
</evidence>
<comment type="caution">
    <text evidence="1">The sequence shown here is derived from an EMBL/GenBank/DDBJ whole genome shotgun (WGS) entry which is preliminary data.</text>
</comment>
<dbReference type="SUPFAM" id="SSF50998">
    <property type="entry name" value="Quinoprotein alcohol dehydrogenase-like"/>
    <property type="match status" value="1"/>
</dbReference>
<dbReference type="AlphaFoldDB" id="A0A9D9IJW4"/>
<evidence type="ECO:0000313" key="1">
    <source>
        <dbReference type="EMBL" id="MBO8474127.1"/>
    </source>
</evidence>
<reference evidence="1" key="1">
    <citation type="submission" date="2020-10" db="EMBL/GenBank/DDBJ databases">
        <authorList>
            <person name="Gilroy R."/>
        </authorList>
    </citation>
    <scope>NUCLEOTIDE SEQUENCE</scope>
    <source>
        <strain evidence="1">B1-13419</strain>
    </source>
</reference>
<name>A0A9D9IJW4_9BACT</name>
<protein>
    <submittedName>
        <fullName evidence="1">DUF4623 domain-containing protein</fullName>
    </submittedName>
</protein>
<proteinExistence type="predicted"/>
<sequence length="545" mass="57870">MRKFIVILAGLAVLFTGCKKDNPEVTGSISLSQDMVQVNGLSEDYFVFVDNAARTIEIEIAYADVNELAALEVEFVNLPQGVTAEGFTCDFTATPSRLVSFSDGSVEVQYTVTAEAADPDPHFTSLTVNGVAAANNEVKLSGTSDLANAVVEFTVSPEGTKVMVGDQEIESGATVDFSDKVNGVTFTLVCGEITNTDKYVAVTTGINNVVRVWGHYASPETVTDDWFGTEMPAALGDWMRNIAMDNQYVYMPHASGTGGVYAVNVSDGKLAKAMSTTGIAGGVHLTSDAEVMDNGSSTILLVCNLANNAAGNLTVYAYDNVDAAPRVVLNYSLANATPTPRLGDKMTAEGTWEKGKLYFFDYNNATERRVFAFSIENGVIDPNPEIISLGAAVTGNSISGIYKYSDTEYIWMGTAGHAKVYSVSNGTFTESCFLDDGSKWSFPEHGARFFSFNDESYMAFVTLANAYQDGDLRIVPVAGQSLADALAATDQSAGRVLGLGDPVEHGITALKNANGAGDSAMRTINGEIYIAAAVPGTGISLFKIE</sequence>
<dbReference type="EMBL" id="JADIMD010000032">
    <property type="protein sequence ID" value="MBO8474127.1"/>
    <property type="molecule type" value="Genomic_DNA"/>
</dbReference>
<dbReference type="Proteomes" id="UP000823757">
    <property type="component" value="Unassembled WGS sequence"/>
</dbReference>
<reference evidence="1" key="2">
    <citation type="journal article" date="2021" name="PeerJ">
        <title>Extensive microbial diversity within the chicken gut microbiome revealed by metagenomics and culture.</title>
        <authorList>
            <person name="Gilroy R."/>
            <person name="Ravi A."/>
            <person name="Getino M."/>
            <person name="Pursley I."/>
            <person name="Horton D.L."/>
            <person name="Alikhan N.F."/>
            <person name="Baker D."/>
            <person name="Gharbi K."/>
            <person name="Hall N."/>
            <person name="Watson M."/>
            <person name="Adriaenssens E.M."/>
            <person name="Foster-Nyarko E."/>
            <person name="Jarju S."/>
            <person name="Secka A."/>
            <person name="Antonio M."/>
            <person name="Oren A."/>
            <person name="Chaudhuri R.R."/>
            <person name="La Ragione R."/>
            <person name="Hildebrand F."/>
            <person name="Pallen M.J."/>
        </authorList>
    </citation>
    <scope>NUCLEOTIDE SEQUENCE</scope>
    <source>
        <strain evidence="1">B1-13419</strain>
    </source>
</reference>
<gene>
    <name evidence="1" type="ORF">IAB91_02390</name>
</gene>